<evidence type="ECO:0000259" key="3">
    <source>
        <dbReference type="PROSITE" id="PS51671"/>
    </source>
</evidence>
<dbReference type="GO" id="GO:0016597">
    <property type="term" value="F:amino acid binding"/>
    <property type="evidence" value="ECO:0007669"/>
    <property type="project" value="UniProtKB-UniRule"/>
</dbReference>
<accession>A0AAV7DX64</accession>
<dbReference type="CDD" id="cd04897">
    <property type="entry name" value="ACT_ACR_3"/>
    <property type="match status" value="1"/>
</dbReference>
<dbReference type="InterPro" id="IPR045865">
    <property type="entry name" value="ACT-like_dom_sf"/>
</dbReference>
<dbReference type="EMBL" id="JAINDJ010000008">
    <property type="protein sequence ID" value="KAG9440620.1"/>
    <property type="molecule type" value="Genomic_DNA"/>
</dbReference>
<reference evidence="4 5" key="1">
    <citation type="submission" date="2021-07" db="EMBL/GenBank/DDBJ databases">
        <title>The Aristolochia fimbriata genome: insights into angiosperm evolution, floral development and chemical biosynthesis.</title>
        <authorList>
            <person name="Jiao Y."/>
        </authorList>
    </citation>
    <scope>NUCLEOTIDE SEQUENCE [LARGE SCALE GENOMIC DNA]</scope>
    <source>
        <strain evidence="4">IBCAS-2021</strain>
        <tissue evidence="4">Leaf</tissue>
    </source>
</reference>
<dbReference type="InterPro" id="IPR002912">
    <property type="entry name" value="ACT_dom"/>
</dbReference>
<comment type="function">
    <text evidence="2">Binds amino acids.</text>
</comment>
<keyword evidence="1 2" id="KW-0677">Repeat</keyword>
<proteinExistence type="predicted"/>
<dbReference type="CDD" id="cd04895">
    <property type="entry name" value="ACT_ACR_1"/>
    <property type="match status" value="1"/>
</dbReference>
<dbReference type="Proteomes" id="UP000825729">
    <property type="component" value="Unassembled WGS sequence"/>
</dbReference>
<dbReference type="PANTHER" id="PTHR31096:SF7">
    <property type="entry name" value="ACT DOMAIN-CONTAINING PROTEIN ACR1"/>
    <property type="match status" value="1"/>
</dbReference>
<keyword evidence="5" id="KW-1185">Reference proteome</keyword>
<feature type="domain" description="ACT" evidence="3">
    <location>
        <begin position="593"/>
        <end position="677"/>
    </location>
</feature>
<evidence type="ECO:0000313" key="4">
    <source>
        <dbReference type="EMBL" id="KAG9440620.1"/>
    </source>
</evidence>
<dbReference type="AlphaFoldDB" id="A0AAV7DX64"/>
<dbReference type="InterPro" id="IPR040217">
    <property type="entry name" value="ACR1-12"/>
</dbReference>
<name>A0AAV7DX64_ARIFI</name>
<evidence type="ECO:0000256" key="1">
    <source>
        <dbReference type="ARBA" id="ARBA00022737"/>
    </source>
</evidence>
<dbReference type="PROSITE" id="PS51671">
    <property type="entry name" value="ACT"/>
    <property type="match status" value="3"/>
</dbReference>
<dbReference type="PANTHER" id="PTHR31096">
    <property type="entry name" value="ACT DOMAIN-CONTAINING PROTEIN ACR4-RELATED"/>
    <property type="match status" value="1"/>
</dbReference>
<feature type="domain" description="ACT" evidence="3">
    <location>
        <begin position="274"/>
        <end position="349"/>
    </location>
</feature>
<gene>
    <name evidence="4" type="ORF">H6P81_020785</name>
</gene>
<evidence type="ECO:0000256" key="2">
    <source>
        <dbReference type="RuleBase" id="RU369043"/>
    </source>
</evidence>
<feature type="domain" description="ACT" evidence="3">
    <location>
        <begin position="374"/>
        <end position="457"/>
    </location>
</feature>
<dbReference type="SUPFAM" id="SSF55021">
    <property type="entry name" value="ACT-like"/>
    <property type="match status" value="3"/>
</dbReference>
<organism evidence="4 5">
    <name type="scientific">Aristolochia fimbriata</name>
    <name type="common">White veined hardy Dutchman's pipe vine</name>
    <dbReference type="NCBI Taxonomy" id="158543"/>
    <lineage>
        <taxon>Eukaryota</taxon>
        <taxon>Viridiplantae</taxon>
        <taxon>Streptophyta</taxon>
        <taxon>Embryophyta</taxon>
        <taxon>Tracheophyta</taxon>
        <taxon>Spermatophyta</taxon>
        <taxon>Magnoliopsida</taxon>
        <taxon>Magnoliidae</taxon>
        <taxon>Piperales</taxon>
        <taxon>Aristolochiaceae</taxon>
        <taxon>Aristolochia</taxon>
    </lineage>
</organism>
<comment type="caution">
    <text evidence="4">The sequence shown here is derived from an EMBL/GenBank/DDBJ whole genome shotgun (WGS) entry which is preliminary data.</text>
</comment>
<sequence length="712" mass="79358">MERINTDNTTMTVGSVFIKSLELPTPVVSGSGIATSHSTGVLILSLIEFSAFLLEEKLIRSDYETLFHGNGDYCSIITMIHSQINSIFVGGPKPGVRAGFANPRRGVHSVCPYQLDSLKSQTQDWPAPGKIIREHPRGPRPLAARIPPRWNHVCCGKTRASRRVRTRPRTKKKGHVDSEYLTWRPFGDSRCRTDSTAISDLDSSIQYIKEEREVLREKEAEEREAGEIARQRSFGKRMQSFYRPYFDPEFETLIERIHPPWICIDNDSCGDCTLVKVDSANKPGILLDMVQVLTDLDLVISKSYISSDGGWFMDVFHVTDRRGNKITEQSVIHYIQQALCAGRKSGSGVSGPQEEKTHQGTLVGPSQVSAENTALEMTAVDRPGLLSELSAVLAELECDIVVAEAWTHNKRAACIMYLRDQATGRPISDRGRLDRIEKQLVNVLGAHCQCGGDETSRMRVRLSGPTPGRPHTERRLHQLMMADRDYEGNEEGGVKRKRSGARVSIENCKEKGYSIVNVKSKDRPKLLFDTVCTLTDMNYVVFHAAISSDGPYAAQEYYIRQTDGCTLDSESERQRIAQCLIAAVERRVSHDLRLDVCTRNRVGLLSDVTRVFRENGLTISRAELSVRGERATGAFHVVGASGNDVDPNTVEMVRKEIGATSLEVNNAPVWGVPVRGNTAHMESSPEDKPRLSFGSLLRAQLERISSNFTSIR</sequence>
<dbReference type="Gene3D" id="3.30.70.260">
    <property type="match status" value="1"/>
</dbReference>
<evidence type="ECO:0000313" key="5">
    <source>
        <dbReference type="Proteomes" id="UP000825729"/>
    </source>
</evidence>
<protein>
    <recommendedName>
        <fullName evidence="2">ACT domain-containing protein ACR</fullName>
    </recommendedName>
    <alternativeName>
        <fullName evidence="2">Protein ACT DOMAIN REPEATS</fullName>
    </alternativeName>
</protein>